<dbReference type="Proteomes" id="UP001165740">
    <property type="component" value="Chromosome 15"/>
</dbReference>
<dbReference type="KEGG" id="bgt:106055609"/>
<evidence type="ECO:0000256" key="1">
    <source>
        <dbReference type="SAM" id="SignalP"/>
    </source>
</evidence>
<evidence type="ECO:0000313" key="2">
    <source>
        <dbReference type="EnsemblMetazoa" id="BGLB026454-PA"/>
    </source>
</evidence>
<protein>
    <submittedName>
        <fullName evidence="5">Uncharacterized protein LOC106055609</fullName>
    </submittedName>
</protein>
<dbReference type="OrthoDB" id="6040249at2759"/>
<dbReference type="AlphaFoldDB" id="A0A2C9L2Y9"/>
<name>A0A2C9L2Y9_BIOGL</name>
<sequence>MNSISLVVFAAAVIYGVSAITCPRCTNENDWTTCTDTHTCNGNDDTCQLVVENDGTRHKLAYHCTQSQNCQQHETQHCDITVHGHCNFCCDTIAACRTQREGLFDSLM</sequence>
<reference evidence="2" key="1">
    <citation type="submission" date="2020-05" db="UniProtKB">
        <authorList>
            <consortium name="EnsemblMetazoa"/>
        </authorList>
    </citation>
    <scope>IDENTIFICATION</scope>
    <source>
        <strain evidence="2">BB02</strain>
    </source>
</reference>
<dbReference type="VEuPathDB" id="VectorBase:BGLAX_030242"/>
<keyword evidence="4" id="KW-1185">Reference proteome</keyword>
<dbReference type="Proteomes" id="UP000076420">
    <property type="component" value="Unassembled WGS sequence"/>
</dbReference>
<dbReference type="EnsemblMetazoa" id="BGLB026454-RA">
    <property type="protein sequence ID" value="BGLB026454-PA"/>
    <property type="gene ID" value="BGLB026454"/>
</dbReference>
<keyword evidence="1" id="KW-0732">Signal</keyword>
<reference evidence="5" key="2">
    <citation type="submission" date="2025-04" db="UniProtKB">
        <authorList>
            <consortium name="RefSeq"/>
        </authorList>
    </citation>
    <scope>IDENTIFICATION</scope>
</reference>
<evidence type="ECO:0000313" key="5">
    <source>
        <dbReference type="RefSeq" id="XP_013067384.1"/>
    </source>
</evidence>
<feature type="chain" id="PRO_5044573267" evidence="1">
    <location>
        <begin position="20"/>
        <end position="108"/>
    </location>
</feature>
<dbReference type="RefSeq" id="XP_013067384.1">
    <property type="nucleotide sequence ID" value="XM_013211930.2"/>
</dbReference>
<proteinExistence type="predicted"/>
<gene>
    <name evidence="2" type="primary">106055609</name>
    <name evidence="5" type="synonym">LOC106055609</name>
</gene>
<accession>A0A2C9L2Y9</accession>
<dbReference type="VEuPathDB" id="VectorBase:BGLB026454"/>
<evidence type="ECO:0000313" key="4">
    <source>
        <dbReference type="Proteomes" id="UP001165740"/>
    </source>
</evidence>
<organism evidence="2 3">
    <name type="scientific">Biomphalaria glabrata</name>
    <name type="common">Bloodfluke planorb</name>
    <name type="synonym">Freshwater snail</name>
    <dbReference type="NCBI Taxonomy" id="6526"/>
    <lineage>
        <taxon>Eukaryota</taxon>
        <taxon>Metazoa</taxon>
        <taxon>Spiralia</taxon>
        <taxon>Lophotrochozoa</taxon>
        <taxon>Mollusca</taxon>
        <taxon>Gastropoda</taxon>
        <taxon>Heterobranchia</taxon>
        <taxon>Euthyneura</taxon>
        <taxon>Panpulmonata</taxon>
        <taxon>Hygrophila</taxon>
        <taxon>Lymnaeoidea</taxon>
        <taxon>Planorbidae</taxon>
        <taxon>Biomphalaria</taxon>
    </lineage>
</organism>
<dbReference type="GeneID" id="106055609"/>
<evidence type="ECO:0000313" key="3">
    <source>
        <dbReference type="Proteomes" id="UP000076420"/>
    </source>
</evidence>
<feature type="signal peptide" evidence="1">
    <location>
        <begin position="1"/>
        <end position="19"/>
    </location>
</feature>